<proteinExistence type="predicted"/>
<feature type="domain" description="Integrase catalytic" evidence="4">
    <location>
        <begin position="543"/>
        <end position="720"/>
    </location>
</feature>
<feature type="region of interest" description="Disordered" evidence="2">
    <location>
        <begin position="820"/>
        <end position="855"/>
    </location>
</feature>
<dbReference type="GO" id="GO:0003676">
    <property type="term" value="F:nucleic acid binding"/>
    <property type="evidence" value="ECO:0007669"/>
    <property type="project" value="InterPro"/>
</dbReference>
<dbReference type="PANTHER" id="PTHR33116:SF86">
    <property type="entry name" value="REVERSE TRANSCRIPTASE DOMAIN-CONTAINING PROTEIN"/>
    <property type="match status" value="1"/>
</dbReference>
<dbReference type="CDD" id="cd01650">
    <property type="entry name" value="RT_nLTR_like"/>
    <property type="match status" value="1"/>
</dbReference>
<evidence type="ECO:0000256" key="1">
    <source>
        <dbReference type="ARBA" id="ARBA00022750"/>
    </source>
</evidence>
<feature type="domain" description="Reverse transcriptase" evidence="3">
    <location>
        <begin position="1737"/>
        <end position="2007"/>
    </location>
</feature>
<evidence type="ECO:0008006" key="6">
    <source>
        <dbReference type="Google" id="ProtNLM"/>
    </source>
</evidence>
<sequence>MASANPSSPLLLLNNMSNLMSTKLDSSNYMIWKLQITAVLDAYSMLDHLDGSVPKPSQFLTTETGIQAVNPDFLIWNKKDKALLTLLYSTCSSSVLAMVVGKSSSQEVWNTLEERFTSTARSNVLNLKLELQSIKKAGNETVSSYLQRIKTVRDKLSAVGVHSDHEELTHVILKGLPKEFAPFASAIRTRDTILSLEKLTVLLQTEEQSMNEATESLSNSALAMFVSHNKPNFNGNQGFNRGRGRNSYSRGRGGGGRNSSFHQGFSSPNASTQYHPQYQQQQINSSAPQGSQTTFQGKSERPTCQICWKIGHYAIDCYHRMNFAYQGKNPTTKLAAMASASNLHYTQNTESWLTDTGATDHITANANNLSPQAPYQGQEQVSVGNGQNLPIQNIGNSQLHTKYYQFQLKNVLHVPRIASNLLSVHKLCLDNNCSCYFDAKKFSIQDLPTGRILYKGLSNNGVYPIQSPMFIPAANKTACAAHSISSDKWHLWHSRLGHPSDKVLANVFPCFSPNSSSKDVKVHCHHCLAGKMHQLPFPTSNKTITSPFELVHADLWGPAPVVASNSFRFYLVFVDEFTKFTWVYLLKNKSDTFQVFTQFRSMIDTQFSLPIKILRTDCGGEFLSTPFTQFCLSKGILHHLSCPHTPQQNGAAERKHRHLVQCALALLSQSKLPMSYWSYAISTAAHLINKLPTPNLDMFFSMKQSSLVSNTPILILQILQLLQILHLLTLGSNSSFYSILAVITQWISPHLLMSLVQYPLVNVQILLFLLQTLLHPASTPQNPMLSLLQTLTDFTASSTNPTEPNVPSLSTMPLPTGFTDNPAPTPTAHASPLPANTVPNTIPDNTTSTDIPIPTVVSHPMQTRSKSGIYKPKLTYAAIIDYAVTEPTSYTVASKHSSWCTAMDEEFQALQKQDTWSLVPLPSSKNVVGCKWVYKLKTHSDGTIARYKARLVAKGFHQQHGIDFNETFSPVIKPPTVRLVLSLAVSLNWPLRQLDVKNAFLHGTLNEEVYMIQPQGYIDPIHPHYVCKLQKSIYGLKQAPRAWFESFTTQLFHLGFIASNADSSLFIYTENKIIAYLLLYVDDIVLTSNTPAFLDTLIHKLSSVFDLKDLGSLHYFLGLQITRTPSRLYINQAKYAQDLLKKHNMLDCKPASSPSCPNTRLSLHDGDPLPDPHAYRSMVGALHYLTFTRPDISFAVHQVCQYMSTPTTIHLAAAKRILRYIRGSFNHGIEFTPGPLSLSGYTDADWAGDPDDRRSTSGFLVYLGHNAITWSAKKQATVSRSSTESEYRALAIASAELCWVRSLLKDLGIYLSDPPILWCDNVSALAIASNPVFHARTKHIEVDFHFVRERVLRKDLVVKFVSTVDQLADIFTKSLSTHRCDNWRFTGFYGNPEVAQRHHSWELLRQLNRVAGIPWLVMGDFNEVLLREEHLSRLERSSRQIASFREAVADCSLYDLGYQGTDFTWTNRRGQGALVRARLDRGMTNIEWSQLYPNAVVSHFPFVFSDHLGLMLDMEPVTQAWQFLVAGTTMFRVTQRIKQCRIHLLKWKQSQRRVNPQLIADKKARLGQMESMGEEEYDSSAVNSLRRELYGLLEKEEVFWRQRSRISWLQEGDRNTKFYHACASQRKKTNTIVGLRDLNEVWCTEKNEVGGIAVEYFNNLFNSSNTTEITEVVQHVDGVVSQAMNDKLLLPVLPSEIKIALFQICPSKAPGPDGMSALFFQKYWHILGTDVTSAVLDFFHKGKLLRTINFTHIVLIPKVKAPEKMAQFHPISLCNVLYKIISKVIVNRLKNILPLVISDSQSAFVPRRSISDYIIIAFEIIHYLKNKRSGNIAQMAAKLDMSKAYDRVEWEFLKAILLKLGFNVQWVNLIMECVTSVTYSILVNGEPTGYITPKRGLRQGDPLSPYLFLICTEGLSALMRKAERDSLITGVSISRGDPRITHLFFADDSIIFCKASSDNCIALQNILALYEGASGQKINSDKTTIFFSHNTPVAIRDDIMDFFGTSPTTKFEKYLGLPPVIGRAKKKAFQEIKDRVWKKLQGWKEKLLSQAGREVLLKAVIQAIPTYAMSVFKFPTGLCEEIRAMANSFWWGQRCARRKIHWLNKKELVRAKSDGGMGFKDLQLFNRALLAKQVWRLLQNPNSLAHRFLKSKYFPHTNVLDATVRGNASYLWRSVCDTVGVLRLGLRWRVGVGSHINIWQDSWLSIPPSFKVITTDPVLPGIASVESLIDAESMTWKKSLIEQIFLPRDAELILKIPLSHRRPPDKLIWSGSNKGQYTVKSGYQLLLSQQRSHEAPASSSLNGGSKFWNAIWAVRVAPKVRLFIWKACRDILPTQTKLFDRNISHSFTCLWCGEEPETCDHVLWRCEFVQRVWREYAASIPVDFEVDMTFRDFIDRCTRELQSPSLEIVFTTAWDVWNARNEMFWDGKIVGVSEICQRAAGYAIDFMEAGEQLLSKCAGSDVPAVQSLEGSSSRKI</sequence>
<dbReference type="EMBL" id="OIVN01000498">
    <property type="protein sequence ID" value="SPC81160.1"/>
    <property type="molecule type" value="Genomic_DNA"/>
</dbReference>
<protein>
    <recommendedName>
        <fullName evidence="6">Integrase catalytic domain-containing protein</fullName>
    </recommendedName>
</protein>
<dbReference type="Pfam" id="PF14223">
    <property type="entry name" value="Retrotran_gag_2"/>
    <property type="match status" value="1"/>
</dbReference>
<dbReference type="InterPro" id="IPR001584">
    <property type="entry name" value="Integrase_cat-core"/>
</dbReference>
<dbReference type="Pfam" id="PF00665">
    <property type="entry name" value="rve"/>
    <property type="match status" value="1"/>
</dbReference>
<feature type="compositionally biased region" description="Low complexity" evidence="2">
    <location>
        <begin position="273"/>
        <end position="282"/>
    </location>
</feature>
<dbReference type="InterPro" id="IPR043502">
    <property type="entry name" value="DNA/RNA_pol_sf"/>
</dbReference>
<feature type="compositionally biased region" description="Low complexity" evidence="2">
    <location>
        <begin position="233"/>
        <end position="250"/>
    </location>
</feature>
<gene>
    <name evidence="5" type="ORF">FSB_LOCUS9042</name>
</gene>
<dbReference type="InterPro" id="IPR013103">
    <property type="entry name" value="RVT_2"/>
</dbReference>
<dbReference type="SUPFAM" id="SSF53098">
    <property type="entry name" value="Ribonuclease H-like"/>
    <property type="match status" value="1"/>
</dbReference>
<organism evidence="5">
    <name type="scientific">Fagus sylvatica</name>
    <name type="common">Beechnut</name>
    <dbReference type="NCBI Taxonomy" id="28930"/>
    <lineage>
        <taxon>Eukaryota</taxon>
        <taxon>Viridiplantae</taxon>
        <taxon>Streptophyta</taxon>
        <taxon>Embryophyta</taxon>
        <taxon>Tracheophyta</taxon>
        <taxon>Spermatophyta</taxon>
        <taxon>Magnoliopsida</taxon>
        <taxon>eudicotyledons</taxon>
        <taxon>Gunneridae</taxon>
        <taxon>Pentapetalae</taxon>
        <taxon>rosids</taxon>
        <taxon>fabids</taxon>
        <taxon>Fagales</taxon>
        <taxon>Fagaceae</taxon>
        <taxon>Fagus</taxon>
    </lineage>
</organism>
<dbReference type="Gene3D" id="3.60.10.10">
    <property type="entry name" value="Endonuclease/exonuclease/phosphatase"/>
    <property type="match status" value="1"/>
</dbReference>
<dbReference type="CDD" id="cd09272">
    <property type="entry name" value="RNase_HI_RT_Ty1"/>
    <property type="match status" value="1"/>
</dbReference>
<dbReference type="InterPro" id="IPR026960">
    <property type="entry name" value="RVT-Znf"/>
</dbReference>
<evidence type="ECO:0000256" key="2">
    <source>
        <dbReference type="SAM" id="MobiDB-lite"/>
    </source>
</evidence>
<dbReference type="InterPro" id="IPR054722">
    <property type="entry name" value="PolX-like_BBD"/>
</dbReference>
<feature type="compositionally biased region" description="Polar residues" evidence="2">
    <location>
        <begin position="261"/>
        <end position="272"/>
    </location>
</feature>
<dbReference type="InterPro" id="IPR036397">
    <property type="entry name" value="RNaseH_sf"/>
</dbReference>
<dbReference type="SUPFAM" id="SSF56219">
    <property type="entry name" value="DNase I-like"/>
    <property type="match status" value="1"/>
</dbReference>
<dbReference type="GO" id="GO:0004190">
    <property type="term" value="F:aspartic-type endopeptidase activity"/>
    <property type="evidence" value="ECO:0007669"/>
    <property type="project" value="UniProtKB-KW"/>
</dbReference>
<dbReference type="PROSITE" id="PS50878">
    <property type="entry name" value="RT_POL"/>
    <property type="match status" value="1"/>
</dbReference>
<reference evidence="5" key="1">
    <citation type="submission" date="2018-02" db="EMBL/GenBank/DDBJ databases">
        <authorList>
            <person name="Cohen D.B."/>
            <person name="Kent A.D."/>
        </authorList>
    </citation>
    <scope>NUCLEOTIDE SEQUENCE</scope>
</reference>
<accession>A0A2N9F2B6</accession>
<dbReference type="Pfam" id="PF07727">
    <property type="entry name" value="RVT_2"/>
    <property type="match status" value="1"/>
</dbReference>
<feature type="compositionally biased region" description="Polar residues" evidence="2">
    <location>
        <begin position="283"/>
        <end position="297"/>
    </location>
</feature>
<dbReference type="InterPro" id="IPR012337">
    <property type="entry name" value="RNaseH-like_sf"/>
</dbReference>
<dbReference type="Pfam" id="PF22936">
    <property type="entry name" value="Pol_BBD"/>
    <property type="match status" value="1"/>
</dbReference>
<dbReference type="Pfam" id="PF13976">
    <property type="entry name" value="gag_pre-integrs"/>
    <property type="match status" value="1"/>
</dbReference>
<keyword evidence="1" id="KW-0645">Protease</keyword>
<dbReference type="InterPro" id="IPR036691">
    <property type="entry name" value="Endo/exonu/phosph_ase_sf"/>
</dbReference>
<feature type="compositionally biased region" description="Polar residues" evidence="2">
    <location>
        <begin position="837"/>
        <end position="850"/>
    </location>
</feature>
<evidence type="ECO:0000259" key="4">
    <source>
        <dbReference type="PROSITE" id="PS50994"/>
    </source>
</evidence>
<feature type="region of interest" description="Disordered" evidence="2">
    <location>
        <begin position="233"/>
        <end position="298"/>
    </location>
</feature>
<dbReference type="Pfam" id="PF13966">
    <property type="entry name" value="zf-RVT"/>
    <property type="match status" value="1"/>
</dbReference>
<dbReference type="GO" id="GO:0015074">
    <property type="term" value="P:DNA integration"/>
    <property type="evidence" value="ECO:0007669"/>
    <property type="project" value="InterPro"/>
</dbReference>
<dbReference type="InterPro" id="IPR025724">
    <property type="entry name" value="GAG-pre-integrase_dom"/>
</dbReference>
<name>A0A2N9F2B6_FAGSY</name>
<evidence type="ECO:0000259" key="3">
    <source>
        <dbReference type="PROSITE" id="PS50878"/>
    </source>
</evidence>
<dbReference type="PROSITE" id="PS50994">
    <property type="entry name" value="INTEGRASE"/>
    <property type="match status" value="1"/>
</dbReference>
<dbReference type="Pfam" id="PF00078">
    <property type="entry name" value="RVT_1"/>
    <property type="match status" value="1"/>
</dbReference>
<keyword evidence="1" id="KW-0064">Aspartyl protease</keyword>
<dbReference type="PANTHER" id="PTHR33116">
    <property type="entry name" value="REVERSE TRANSCRIPTASE ZINC-BINDING DOMAIN-CONTAINING PROTEIN-RELATED-RELATED"/>
    <property type="match status" value="1"/>
</dbReference>
<keyword evidence="1" id="KW-0378">Hydrolase</keyword>
<evidence type="ECO:0000313" key="5">
    <source>
        <dbReference type="EMBL" id="SPC81160.1"/>
    </source>
</evidence>
<dbReference type="Gene3D" id="3.30.420.10">
    <property type="entry name" value="Ribonuclease H-like superfamily/Ribonuclease H"/>
    <property type="match status" value="1"/>
</dbReference>
<dbReference type="SUPFAM" id="SSF56672">
    <property type="entry name" value="DNA/RNA polymerases"/>
    <property type="match status" value="2"/>
</dbReference>
<dbReference type="InterPro" id="IPR000477">
    <property type="entry name" value="RT_dom"/>
</dbReference>